<evidence type="ECO:0000313" key="1">
    <source>
        <dbReference type="EMBL" id="CAH1414545.1"/>
    </source>
</evidence>
<dbReference type="EMBL" id="CAKMRJ010000001">
    <property type="protein sequence ID" value="CAH1414545.1"/>
    <property type="molecule type" value="Genomic_DNA"/>
</dbReference>
<reference evidence="1 2" key="1">
    <citation type="submission" date="2022-01" db="EMBL/GenBank/DDBJ databases">
        <authorList>
            <person name="Xiong W."/>
            <person name="Schranz E."/>
        </authorList>
    </citation>
    <scope>NUCLEOTIDE SEQUENCE [LARGE SCALE GENOMIC DNA]</scope>
</reference>
<protein>
    <submittedName>
        <fullName evidence="1">Uncharacterized protein</fullName>
    </submittedName>
</protein>
<organism evidence="1 2">
    <name type="scientific">Lactuca virosa</name>
    <dbReference type="NCBI Taxonomy" id="75947"/>
    <lineage>
        <taxon>Eukaryota</taxon>
        <taxon>Viridiplantae</taxon>
        <taxon>Streptophyta</taxon>
        <taxon>Embryophyta</taxon>
        <taxon>Tracheophyta</taxon>
        <taxon>Spermatophyta</taxon>
        <taxon>Magnoliopsida</taxon>
        <taxon>eudicotyledons</taxon>
        <taxon>Gunneridae</taxon>
        <taxon>Pentapetalae</taxon>
        <taxon>asterids</taxon>
        <taxon>campanulids</taxon>
        <taxon>Asterales</taxon>
        <taxon>Asteraceae</taxon>
        <taxon>Cichorioideae</taxon>
        <taxon>Cichorieae</taxon>
        <taxon>Lactucinae</taxon>
        <taxon>Lactuca</taxon>
    </lineage>
</organism>
<dbReference type="Proteomes" id="UP001157418">
    <property type="component" value="Unassembled WGS sequence"/>
</dbReference>
<proteinExistence type="predicted"/>
<dbReference type="AlphaFoldDB" id="A0AAU9LKF0"/>
<gene>
    <name evidence="1" type="ORF">LVIROSA_LOCUS2457</name>
</gene>
<evidence type="ECO:0000313" key="2">
    <source>
        <dbReference type="Proteomes" id="UP001157418"/>
    </source>
</evidence>
<sequence>MFDFGVFLRAYSSRDIPDPLASHDQEDSSLSCQKKENVYRVFKIKAMVIEALENPFPPKFQDYLIEGTKSRIIYCSRSLWSGKIHRYLMQSMYIINTSLKHPNLTLSFRTFKILQVADMHYGTE</sequence>
<name>A0AAU9LKF0_9ASTR</name>
<comment type="caution">
    <text evidence="1">The sequence shown here is derived from an EMBL/GenBank/DDBJ whole genome shotgun (WGS) entry which is preliminary data.</text>
</comment>
<keyword evidence="2" id="KW-1185">Reference proteome</keyword>
<accession>A0AAU9LKF0</accession>